<evidence type="ECO:0000313" key="1">
    <source>
        <dbReference type="EMBL" id="RIB26203.1"/>
    </source>
</evidence>
<gene>
    <name evidence="1" type="ORF">C2G38_2163990</name>
</gene>
<protein>
    <submittedName>
        <fullName evidence="1">Uncharacterized protein</fullName>
    </submittedName>
</protein>
<dbReference type="Proteomes" id="UP000266673">
    <property type="component" value="Unassembled WGS sequence"/>
</dbReference>
<dbReference type="PANTHER" id="PTHR31424:SF5">
    <property type="entry name" value="APPLE DOMAIN-CONTAINING PROTEIN"/>
    <property type="match status" value="1"/>
</dbReference>
<name>A0A397W1N8_9GLOM</name>
<dbReference type="AlphaFoldDB" id="A0A397W1N8"/>
<sequence>MAEIQESESVYPFTPKFTQKSRNNTPQYPIPDSYIVETEVSERSLKCETKYISNSKMRYTITWKEGHAEWSVSSTKLSIAVVNTFLQKINQKLSTKLSGPRLFGFDIEPLYHTRLQIGSQPRLNNFGKDLQKAIDELTIKHKLTNLFGESIVNIHHIELDYKENQACIKFKDSNFTLKQDLMLLYINKINELMNIQINIEIFNIDKEINDQFSIDSSEYTSDILVNNSEIGNGAFRSLSAILKVQKPVWKTRKNPVIIPGDTLFIKLGGDGRNIGRKQNHVMVTFCLLNEGDDVLKPDHQFRKIMKYIGKENYEVLAKVGKLFASQLADLKENGIIDNDGIHWSVEFYFSGDWKFTYLIMGQNALNSEYFCDTLFIKLGGDGRNIGRKQNHVMVTFCLLNEGDDVLKPDHQFRKIMKYIGKENYEVLAKVGKLFASQLADLKENGIIDNDGIHWSVEFYFSGDWKFTYLIMGQNALNSEYFCLFCECNTKSRYNMDLSCQPTIGQLNTATAIPGLYRKEDVMPYMHMFCMHIPYFMRQLKKKGLSLRLFSTSSIEKKIITRYELRWEEVKKQKPVVYDILEFENQQIFYLINGTPTKITCKNINIS</sequence>
<organism evidence="1 2">
    <name type="scientific">Gigaspora rosea</name>
    <dbReference type="NCBI Taxonomy" id="44941"/>
    <lineage>
        <taxon>Eukaryota</taxon>
        <taxon>Fungi</taxon>
        <taxon>Fungi incertae sedis</taxon>
        <taxon>Mucoromycota</taxon>
        <taxon>Glomeromycotina</taxon>
        <taxon>Glomeromycetes</taxon>
        <taxon>Diversisporales</taxon>
        <taxon>Gigasporaceae</taxon>
        <taxon>Gigaspora</taxon>
    </lineage>
</organism>
<comment type="caution">
    <text evidence="1">The sequence shown here is derived from an EMBL/GenBank/DDBJ whole genome shotgun (WGS) entry which is preliminary data.</text>
</comment>
<proteinExistence type="predicted"/>
<dbReference type="PANTHER" id="PTHR31424">
    <property type="entry name" value="PROTEIN CBG23806"/>
    <property type="match status" value="1"/>
</dbReference>
<accession>A0A397W1N8</accession>
<reference evidence="1 2" key="1">
    <citation type="submission" date="2018-06" db="EMBL/GenBank/DDBJ databases">
        <title>Comparative genomics reveals the genomic features of Rhizophagus irregularis, R. cerebriforme, R. diaphanum and Gigaspora rosea, and their symbiotic lifestyle signature.</title>
        <authorList>
            <person name="Morin E."/>
            <person name="San Clemente H."/>
            <person name="Chen E.C.H."/>
            <person name="De La Providencia I."/>
            <person name="Hainaut M."/>
            <person name="Kuo A."/>
            <person name="Kohler A."/>
            <person name="Murat C."/>
            <person name="Tang N."/>
            <person name="Roy S."/>
            <person name="Loubradou J."/>
            <person name="Henrissat B."/>
            <person name="Grigoriev I.V."/>
            <person name="Corradi N."/>
            <person name="Roux C."/>
            <person name="Martin F.M."/>
        </authorList>
    </citation>
    <scope>NUCLEOTIDE SEQUENCE [LARGE SCALE GENOMIC DNA]</scope>
    <source>
        <strain evidence="1 2">DAOM 194757</strain>
    </source>
</reference>
<evidence type="ECO:0000313" key="2">
    <source>
        <dbReference type="Proteomes" id="UP000266673"/>
    </source>
</evidence>
<dbReference type="OrthoDB" id="2403834at2759"/>
<dbReference type="EMBL" id="QKWP01000144">
    <property type="protein sequence ID" value="RIB26203.1"/>
    <property type="molecule type" value="Genomic_DNA"/>
</dbReference>
<keyword evidence="2" id="KW-1185">Reference proteome</keyword>